<dbReference type="AlphaFoldDB" id="A0A498C4H4"/>
<dbReference type="PANTHER" id="PTHR43877:SF1">
    <property type="entry name" value="ACETYLTRANSFERASE"/>
    <property type="match status" value="1"/>
</dbReference>
<gene>
    <name evidence="4" type="ORF">BCL79_3324</name>
</gene>
<evidence type="ECO:0000259" key="3">
    <source>
        <dbReference type="PROSITE" id="PS51186"/>
    </source>
</evidence>
<proteinExistence type="predicted"/>
<dbReference type="CDD" id="cd04301">
    <property type="entry name" value="NAT_SF"/>
    <property type="match status" value="1"/>
</dbReference>
<reference evidence="4 5" key="1">
    <citation type="submission" date="2018-10" db="EMBL/GenBank/DDBJ databases">
        <title>Comparative analysis of microorganisms from saline springs in Andes Mountain Range, Colombia.</title>
        <authorList>
            <person name="Rubin E."/>
        </authorList>
    </citation>
    <scope>NUCLEOTIDE SEQUENCE [LARGE SCALE GENOMIC DNA]</scope>
    <source>
        <strain evidence="4 5">USBA GBX 843</strain>
    </source>
</reference>
<accession>A0A498C4H4</accession>
<dbReference type="InterPro" id="IPR016181">
    <property type="entry name" value="Acyl_CoA_acyltransferase"/>
</dbReference>
<dbReference type="RefSeq" id="WP_121043007.1">
    <property type="nucleotide sequence ID" value="NZ_RCDC01000007.1"/>
</dbReference>
<name>A0A498C4H4_9GAMM</name>
<dbReference type="Proteomes" id="UP000274786">
    <property type="component" value="Unassembled WGS sequence"/>
</dbReference>
<dbReference type="Gene3D" id="3.40.630.30">
    <property type="match status" value="1"/>
</dbReference>
<dbReference type="SUPFAM" id="SSF55729">
    <property type="entry name" value="Acyl-CoA N-acyltransferases (Nat)"/>
    <property type="match status" value="1"/>
</dbReference>
<dbReference type="EMBL" id="RCDC01000007">
    <property type="protein sequence ID" value="RLK49839.1"/>
    <property type="molecule type" value="Genomic_DNA"/>
</dbReference>
<dbReference type="PANTHER" id="PTHR43877">
    <property type="entry name" value="AMINOALKYLPHOSPHONATE N-ACETYLTRANSFERASE-RELATED-RELATED"/>
    <property type="match status" value="1"/>
</dbReference>
<evidence type="ECO:0000313" key="4">
    <source>
        <dbReference type="EMBL" id="RLK49839.1"/>
    </source>
</evidence>
<dbReference type="OrthoDB" id="2380306at2"/>
<feature type="domain" description="N-acetyltransferase" evidence="3">
    <location>
        <begin position="2"/>
        <end position="148"/>
    </location>
</feature>
<evidence type="ECO:0000256" key="2">
    <source>
        <dbReference type="ARBA" id="ARBA00023315"/>
    </source>
</evidence>
<dbReference type="PROSITE" id="PS51186">
    <property type="entry name" value="GNAT"/>
    <property type="match status" value="1"/>
</dbReference>
<keyword evidence="2" id="KW-0012">Acyltransferase</keyword>
<dbReference type="Pfam" id="PF00583">
    <property type="entry name" value="Acetyltransf_1"/>
    <property type="match status" value="1"/>
</dbReference>
<dbReference type="GO" id="GO:0016747">
    <property type="term" value="F:acyltransferase activity, transferring groups other than amino-acyl groups"/>
    <property type="evidence" value="ECO:0007669"/>
    <property type="project" value="InterPro"/>
</dbReference>
<keyword evidence="1 4" id="KW-0808">Transferase</keyword>
<evidence type="ECO:0000256" key="1">
    <source>
        <dbReference type="ARBA" id="ARBA00022679"/>
    </source>
</evidence>
<sequence>MPTLRPYTPTDAPACLALFDTNVPRYFAPHERHDFATYLLHPHRAHDYLVIEHNGHLVACGGLALDNEHTAAFCWGMVDRTRHRQGLGTQLSHARLAHARTLGAQRVTLSTSQYTQAFYAGLGFVVTHITPDGHGPGLDAVEMALELAPR</sequence>
<evidence type="ECO:0000313" key="5">
    <source>
        <dbReference type="Proteomes" id="UP000274786"/>
    </source>
</evidence>
<comment type="caution">
    <text evidence="4">The sequence shown here is derived from an EMBL/GenBank/DDBJ whole genome shotgun (WGS) entry which is preliminary data.</text>
</comment>
<organism evidence="4 5">
    <name type="scientific">Stenotrophomonas rhizophila</name>
    <dbReference type="NCBI Taxonomy" id="216778"/>
    <lineage>
        <taxon>Bacteria</taxon>
        <taxon>Pseudomonadati</taxon>
        <taxon>Pseudomonadota</taxon>
        <taxon>Gammaproteobacteria</taxon>
        <taxon>Lysobacterales</taxon>
        <taxon>Lysobacteraceae</taxon>
        <taxon>Stenotrophomonas</taxon>
    </lineage>
</organism>
<protein>
    <submittedName>
        <fullName evidence="4">Acetyltransferase (GNAT) family protein</fullName>
    </submittedName>
</protein>
<dbReference type="InterPro" id="IPR000182">
    <property type="entry name" value="GNAT_dom"/>
</dbReference>
<dbReference type="InterPro" id="IPR050832">
    <property type="entry name" value="Bact_Acetyltransf"/>
</dbReference>